<evidence type="ECO:0000259" key="4">
    <source>
        <dbReference type="PROSITE" id="PS50893"/>
    </source>
</evidence>
<dbReference type="InterPro" id="IPR003439">
    <property type="entry name" value="ABC_transporter-like_ATP-bd"/>
</dbReference>
<protein>
    <submittedName>
        <fullName evidence="5">ABC-type nitrate/sulfonate/bicarbonate transport system ATPase subunit</fullName>
    </submittedName>
</protein>
<keyword evidence="6" id="KW-1185">Reference proteome</keyword>
<organism evidence="5 6">
    <name type="scientific">Actinocorallia herbida</name>
    <dbReference type="NCBI Taxonomy" id="58109"/>
    <lineage>
        <taxon>Bacteria</taxon>
        <taxon>Bacillati</taxon>
        <taxon>Actinomycetota</taxon>
        <taxon>Actinomycetes</taxon>
        <taxon>Streptosporangiales</taxon>
        <taxon>Thermomonosporaceae</taxon>
        <taxon>Actinocorallia</taxon>
    </lineage>
</organism>
<sequence length="250" mass="28016">MTSKLEIRGLNRSFDGVPVLKDLSLDVAEGEFVSILGPSGSGKSTTFSVLTGALSPTSGEVRVDGRLLSESPGRFAFMPQKDALLPWRKVIDNLTLGLEVAGMRRKEARRKVEPLLETFGLAGYEHSHPAQLSGGMRQRAALLRTVVQDREVLLLDEPFGALDALTRARMQQWLERVREEYRWTVLLITHDVREAVFLSDRVYVFSPRPATVVECVEVGLPRPRTVDAYADPAFTRIENELLRTLLEEEK</sequence>
<accession>A0A3N1D3M6</accession>
<evidence type="ECO:0000256" key="3">
    <source>
        <dbReference type="ARBA" id="ARBA00022840"/>
    </source>
</evidence>
<dbReference type="OrthoDB" id="3210486at2"/>
<dbReference type="RefSeq" id="WP_123667406.1">
    <property type="nucleotide sequence ID" value="NZ_RJKE01000001.1"/>
</dbReference>
<dbReference type="Proteomes" id="UP000272400">
    <property type="component" value="Unassembled WGS sequence"/>
</dbReference>
<keyword evidence="3" id="KW-0067">ATP-binding</keyword>
<dbReference type="Gene3D" id="3.40.50.300">
    <property type="entry name" value="P-loop containing nucleotide triphosphate hydrolases"/>
    <property type="match status" value="1"/>
</dbReference>
<proteinExistence type="predicted"/>
<evidence type="ECO:0000256" key="1">
    <source>
        <dbReference type="ARBA" id="ARBA00022448"/>
    </source>
</evidence>
<evidence type="ECO:0000313" key="5">
    <source>
        <dbReference type="EMBL" id="ROO88137.1"/>
    </source>
</evidence>
<dbReference type="GO" id="GO:0005524">
    <property type="term" value="F:ATP binding"/>
    <property type="evidence" value="ECO:0007669"/>
    <property type="project" value="UniProtKB-KW"/>
</dbReference>
<feature type="domain" description="ABC transporter" evidence="4">
    <location>
        <begin position="5"/>
        <end position="232"/>
    </location>
</feature>
<dbReference type="CDD" id="cd03293">
    <property type="entry name" value="ABC_NrtD_SsuB_transporters"/>
    <property type="match status" value="1"/>
</dbReference>
<dbReference type="InterPro" id="IPR003593">
    <property type="entry name" value="AAA+_ATPase"/>
</dbReference>
<dbReference type="InterPro" id="IPR027417">
    <property type="entry name" value="P-loop_NTPase"/>
</dbReference>
<gene>
    <name evidence="5" type="ORF">EDD29_5797</name>
</gene>
<dbReference type="InterPro" id="IPR050166">
    <property type="entry name" value="ABC_transporter_ATP-bind"/>
</dbReference>
<dbReference type="InterPro" id="IPR017871">
    <property type="entry name" value="ABC_transporter-like_CS"/>
</dbReference>
<dbReference type="SUPFAM" id="SSF52540">
    <property type="entry name" value="P-loop containing nucleoside triphosphate hydrolases"/>
    <property type="match status" value="1"/>
</dbReference>
<evidence type="ECO:0000256" key="2">
    <source>
        <dbReference type="ARBA" id="ARBA00022741"/>
    </source>
</evidence>
<dbReference type="PANTHER" id="PTHR42788">
    <property type="entry name" value="TAURINE IMPORT ATP-BINDING PROTEIN-RELATED"/>
    <property type="match status" value="1"/>
</dbReference>
<dbReference type="EMBL" id="RJKE01000001">
    <property type="protein sequence ID" value="ROO88137.1"/>
    <property type="molecule type" value="Genomic_DNA"/>
</dbReference>
<keyword evidence="1" id="KW-0813">Transport</keyword>
<dbReference type="PROSITE" id="PS50893">
    <property type="entry name" value="ABC_TRANSPORTER_2"/>
    <property type="match status" value="1"/>
</dbReference>
<dbReference type="Pfam" id="PF00005">
    <property type="entry name" value="ABC_tran"/>
    <property type="match status" value="1"/>
</dbReference>
<name>A0A3N1D3M6_9ACTN</name>
<dbReference type="GO" id="GO:0016887">
    <property type="term" value="F:ATP hydrolysis activity"/>
    <property type="evidence" value="ECO:0007669"/>
    <property type="project" value="InterPro"/>
</dbReference>
<dbReference type="PROSITE" id="PS00211">
    <property type="entry name" value="ABC_TRANSPORTER_1"/>
    <property type="match status" value="1"/>
</dbReference>
<dbReference type="PANTHER" id="PTHR42788:SF2">
    <property type="entry name" value="ABC TRANSPORTER ATP-BINDING PROTEIN"/>
    <property type="match status" value="1"/>
</dbReference>
<dbReference type="AlphaFoldDB" id="A0A3N1D3M6"/>
<comment type="caution">
    <text evidence="5">The sequence shown here is derived from an EMBL/GenBank/DDBJ whole genome shotgun (WGS) entry which is preliminary data.</text>
</comment>
<evidence type="ECO:0000313" key="6">
    <source>
        <dbReference type="Proteomes" id="UP000272400"/>
    </source>
</evidence>
<reference evidence="5 6" key="1">
    <citation type="submission" date="2018-11" db="EMBL/GenBank/DDBJ databases">
        <title>Sequencing the genomes of 1000 actinobacteria strains.</title>
        <authorList>
            <person name="Klenk H.-P."/>
        </authorList>
    </citation>
    <scope>NUCLEOTIDE SEQUENCE [LARGE SCALE GENOMIC DNA]</scope>
    <source>
        <strain evidence="5 6">DSM 44254</strain>
    </source>
</reference>
<dbReference type="SMART" id="SM00382">
    <property type="entry name" value="AAA"/>
    <property type="match status" value="1"/>
</dbReference>
<keyword evidence="2" id="KW-0547">Nucleotide-binding</keyword>